<evidence type="ECO:0000313" key="2">
    <source>
        <dbReference type="Proteomes" id="UP000009376"/>
    </source>
</evidence>
<gene>
    <name evidence="1" type="ORF">BJBARM5_0034</name>
</gene>
<dbReference type="Gene3D" id="2.60.120.200">
    <property type="match status" value="1"/>
</dbReference>
<evidence type="ECO:0000313" key="1">
    <source>
        <dbReference type="EMBL" id="EFD93165.1"/>
    </source>
</evidence>
<reference evidence="1 2" key="1">
    <citation type="journal article" date="2010" name="Proc. Natl. Acad. Sci. U.S.A.">
        <title>Enigmatic, ultrasmall, uncultivated Archaea.</title>
        <authorList>
            <person name="Baker B.J."/>
            <person name="Comolli L.R."/>
            <person name="Dick G.J."/>
            <person name="Hauser L.J."/>
            <person name="Hyatt D."/>
            <person name="Dill B.D."/>
            <person name="Land M.L."/>
            <person name="Verberkmoes N.C."/>
            <person name="Hettich R.L."/>
            <person name="Banfield J.F."/>
        </authorList>
    </citation>
    <scope>NUCLEOTIDE SEQUENCE [LARGE SCALE GENOMIC DNA]</scope>
</reference>
<proteinExistence type="predicted"/>
<dbReference type="SUPFAM" id="SSF49899">
    <property type="entry name" value="Concanavalin A-like lectins/glucanases"/>
    <property type="match status" value="1"/>
</dbReference>
<dbReference type="Pfam" id="PF13385">
    <property type="entry name" value="Laminin_G_3"/>
    <property type="match status" value="1"/>
</dbReference>
<organism evidence="1 2">
    <name type="scientific">Candidatus Parvarchaeum acidophilus ARMAN-5</name>
    <dbReference type="NCBI Taxonomy" id="662762"/>
    <lineage>
        <taxon>Archaea</taxon>
        <taxon>Candidatus Parvarchaeota</taxon>
        <taxon>Candidatus Parvarchaeum</taxon>
    </lineage>
</organism>
<dbReference type="InterPro" id="IPR013320">
    <property type="entry name" value="ConA-like_dom_sf"/>
</dbReference>
<protein>
    <recommendedName>
        <fullName evidence="3">LamG-like jellyroll fold domain-containing protein</fullName>
    </recommendedName>
</protein>
<dbReference type="EMBL" id="GG745545">
    <property type="protein sequence ID" value="EFD93165.1"/>
    <property type="molecule type" value="Genomic_DNA"/>
</dbReference>
<name>D6GUA9_PARA5</name>
<accession>D6GUA9</accession>
<sequence length="375" mass="39595">MGIFNPSSSISATITGFASAPVSSAICTSNGVLRFAVGDTTSNIIKIKNITATIGSKTVTFTPNATIDPNPTIAPGSTYTFSVPNICPSAGNHFLAAVTINYMEPSSSFPSAIYPSSGSITGTVSSNSAPAYVAVFTGPISSTATYSNPYQPPSEGSPDISRINISLTSNPAINKTLKSGSFSLSAWIYQLPNVVTCEINVFGLYNPVASFRFGVSGYSSWILGNKIMLELFNNSGGTTTQTNMFGGPVKNSSWENLIATYNDSYVNFYINGKLSSSSYYSKANITLSSLGLIGSGLAGCDDQFIGDMANLQFYNESLTGNQISSIFSKGMGSYPINKQFVGYWPLNGTAKDYSGNNYNGVATSVVFYTSNYPIS</sequence>
<dbReference type="AlphaFoldDB" id="D6GUA9"/>
<evidence type="ECO:0008006" key="3">
    <source>
        <dbReference type="Google" id="ProtNLM"/>
    </source>
</evidence>
<dbReference type="Proteomes" id="UP000009376">
    <property type="component" value="Unassembled WGS sequence"/>
</dbReference>